<evidence type="ECO:0000313" key="2">
    <source>
        <dbReference type="Proteomes" id="UP000187735"/>
    </source>
</evidence>
<keyword evidence="2" id="KW-1185">Reference proteome</keyword>
<dbReference type="AlphaFoldDB" id="A0A1P8WEM6"/>
<reference evidence="1 2" key="1">
    <citation type="journal article" date="2016" name="Front. Microbiol.">
        <title>Fuerstia marisgermanicae gen. nov., sp. nov., an Unusual Member of the Phylum Planctomycetes from the German Wadden Sea.</title>
        <authorList>
            <person name="Kohn T."/>
            <person name="Heuer A."/>
            <person name="Jogler M."/>
            <person name="Vollmers J."/>
            <person name="Boedeker C."/>
            <person name="Bunk B."/>
            <person name="Rast P."/>
            <person name="Borchert D."/>
            <person name="Glockner I."/>
            <person name="Freese H.M."/>
            <person name="Klenk H.P."/>
            <person name="Overmann J."/>
            <person name="Kaster A.K."/>
            <person name="Rohde M."/>
            <person name="Wiegand S."/>
            <person name="Jogler C."/>
        </authorList>
    </citation>
    <scope>NUCLEOTIDE SEQUENCE [LARGE SCALE GENOMIC DNA]</scope>
    <source>
        <strain evidence="1 2">NH11</strain>
    </source>
</reference>
<sequence length="132" mass="14311">MNSHLPDTLPCRHPGERRLCNPDSTPAASRHVLGPLPDVASLCPTSPDAALGEVQSHSHAHGAVETQSRTIFNHSRQPRFHRQLYQCRTQPAHAAQFAALTCAGRLTRARARIESFCGSAADLSSSNMHSNP</sequence>
<accession>A0A1P8WEM6</accession>
<organism evidence="1 2">
    <name type="scientific">Fuerstiella marisgermanici</name>
    <dbReference type="NCBI Taxonomy" id="1891926"/>
    <lineage>
        <taxon>Bacteria</taxon>
        <taxon>Pseudomonadati</taxon>
        <taxon>Planctomycetota</taxon>
        <taxon>Planctomycetia</taxon>
        <taxon>Planctomycetales</taxon>
        <taxon>Planctomycetaceae</taxon>
        <taxon>Fuerstiella</taxon>
    </lineage>
</organism>
<dbReference type="Proteomes" id="UP000187735">
    <property type="component" value="Chromosome"/>
</dbReference>
<proteinExistence type="predicted"/>
<name>A0A1P8WEM6_9PLAN</name>
<dbReference type="KEGG" id="fmr:Fuma_02119"/>
<dbReference type="STRING" id="1891926.Fuma_02119"/>
<protein>
    <submittedName>
        <fullName evidence="1">Uncharacterized protein</fullName>
    </submittedName>
</protein>
<dbReference type="EMBL" id="CP017641">
    <property type="protein sequence ID" value="APZ92508.1"/>
    <property type="molecule type" value="Genomic_DNA"/>
</dbReference>
<gene>
    <name evidence="1" type="ORF">Fuma_02119</name>
</gene>
<evidence type="ECO:0000313" key="1">
    <source>
        <dbReference type="EMBL" id="APZ92508.1"/>
    </source>
</evidence>